<evidence type="ECO:0000259" key="10">
    <source>
        <dbReference type="PROSITE" id="PS52035"/>
    </source>
</evidence>
<evidence type="ECO:0000256" key="2">
    <source>
        <dbReference type="ARBA" id="ARBA00005988"/>
    </source>
</evidence>
<evidence type="ECO:0000256" key="1">
    <source>
        <dbReference type="ARBA" id="ARBA00001947"/>
    </source>
</evidence>
<evidence type="ECO:0000256" key="8">
    <source>
        <dbReference type="SAM" id="MobiDB-lite"/>
    </source>
</evidence>
<dbReference type="GO" id="GO:0008270">
    <property type="term" value="F:zinc ion binding"/>
    <property type="evidence" value="ECO:0007669"/>
    <property type="project" value="InterPro"/>
</dbReference>
<dbReference type="Proteomes" id="UP000322634">
    <property type="component" value="Unassembled WGS sequence"/>
</dbReference>
<keyword evidence="9" id="KW-1133">Transmembrane helix</keyword>
<keyword evidence="9" id="KW-0812">Transmembrane</keyword>
<evidence type="ECO:0000313" key="11">
    <source>
        <dbReference type="EMBL" id="TYC15854.1"/>
    </source>
</evidence>
<evidence type="ECO:0000313" key="12">
    <source>
        <dbReference type="Proteomes" id="UP000322634"/>
    </source>
</evidence>
<evidence type="ECO:0000256" key="7">
    <source>
        <dbReference type="PROSITE-ProRule" id="PRU01379"/>
    </source>
</evidence>
<dbReference type="PRINTS" id="PR00765">
    <property type="entry name" value="CRBOXYPTASEA"/>
</dbReference>
<protein>
    <submittedName>
        <fullName evidence="11">Murein peptide amidase A</fullName>
    </submittedName>
</protein>
<reference evidence="11 12" key="1">
    <citation type="submission" date="2019-08" db="EMBL/GenBank/DDBJ databases">
        <title>Actinomadura sp. nov. CYP1-5 isolated from mountain soil.</title>
        <authorList>
            <person name="Songsumanus A."/>
            <person name="Kuncharoen N."/>
            <person name="Kudo T."/>
            <person name="Yuki M."/>
            <person name="Igarashi Y."/>
            <person name="Tanasupawat S."/>
        </authorList>
    </citation>
    <scope>NUCLEOTIDE SEQUENCE [LARGE SCALE GENOMIC DNA]</scope>
    <source>
        <strain evidence="11 12">GKU157</strain>
    </source>
</reference>
<comment type="cofactor">
    <cofactor evidence="1">
        <name>Zn(2+)</name>
        <dbReference type="ChEBI" id="CHEBI:29105"/>
    </cofactor>
</comment>
<comment type="caution">
    <text evidence="7">Lacks conserved residue(s) required for the propagation of feature annotation.</text>
</comment>
<keyword evidence="12" id="KW-1185">Reference proteome</keyword>
<evidence type="ECO:0000256" key="4">
    <source>
        <dbReference type="ARBA" id="ARBA00022801"/>
    </source>
</evidence>
<keyword evidence="3" id="KW-0645">Protease</keyword>
<dbReference type="PANTHER" id="PTHR11705:SF143">
    <property type="entry name" value="SLL0236 PROTEIN"/>
    <property type="match status" value="1"/>
</dbReference>
<dbReference type="InterPro" id="IPR000834">
    <property type="entry name" value="Peptidase_M14"/>
</dbReference>
<dbReference type="GO" id="GO:0005615">
    <property type="term" value="C:extracellular space"/>
    <property type="evidence" value="ECO:0007669"/>
    <property type="project" value="TreeGrafter"/>
</dbReference>
<dbReference type="EMBL" id="VSFF01000004">
    <property type="protein sequence ID" value="TYC15854.1"/>
    <property type="molecule type" value="Genomic_DNA"/>
</dbReference>
<dbReference type="SMART" id="SM00631">
    <property type="entry name" value="Zn_pept"/>
    <property type="match status" value="1"/>
</dbReference>
<feature type="compositionally biased region" description="Polar residues" evidence="8">
    <location>
        <begin position="11"/>
        <end position="36"/>
    </location>
</feature>
<dbReference type="Gene3D" id="3.40.630.10">
    <property type="entry name" value="Zn peptidases"/>
    <property type="match status" value="1"/>
</dbReference>
<feature type="domain" description="Peptidase M14" evidence="10">
    <location>
        <begin position="142"/>
        <end position="379"/>
    </location>
</feature>
<dbReference type="OrthoDB" id="5240362at2"/>
<keyword evidence="5" id="KW-0862">Zinc</keyword>
<dbReference type="GO" id="GO:0004181">
    <property type="term" value="F:metallocarboxypeptidase activity"/>
    <property type="evidence" value="ECO:0007669"/>
    <property type="project" value="InterPro"/>
</dbReference>
<proteinExistence type="inferred from homology"/>
<dbReference type="AlphaFoldDB" id="A0A5D0UCT6"/>
<keyword evidence="6" id="KW-0482">Metalloprotease</keyword>
<keyword evidence="4" id="KW-0378">Hydrolase</keyword>
<dbReference type="Pfam" id="PF00246">
    <property type="entry name" value="Peptidase_M14"/>
    <property type="match status" value="1"/>
</dbReference>
<evidence type="ECO:0000256" key="9">
    <source>
        <dbReference type="SAM" id="Phobius"/>
    </source>
</evidence>
<feature type="transmembrane region" description="Helical" evidence="9">
    <location>
        <begin position="126"/>
        <end position="146"/>
    </location>
</feature>
<dbReference type="SUPFAM" id="SSF53187">
    <property type="entry name" value="Zn-dependent exopeptidases"/>
    <property type="match status" value="1"/>
</dbReference>
<comment type="caution">
    <text evidence="11">The sequence shown here is derived from an EMBL/GenBank/DDBJ whole genome shotgun (WGS) entry which is preliminary data.</text>
</comment>
<organism evidence="11 12">
    <name type="scientific">Actinomadura syzygii</name>
    <dbReference type="NCBI Taxonomy" id="1427538"/>
    <lineage>
        <taxon>Bacteria</taxon>
        <taxon>Bacillati</taxon>
        <taxon>Actinomycetota</taxon>
        <taxon>Actinomycetes</taxon>
        <taxon>Streptosporangiales</taxon>
        <taxon>Thermomonosporaceae</taxon>
        <taxon>Actinomadura</taxon>
    </lineage>
</organism>
<accession>A0A5D0UCT6</accession>
<sequence>MPTVPKAASSEPASSGFTTAGTTPMASSITPRSRTGPTFPALPKNLHPCRYSVEVFGVPATAGRDTRSRLTFPAVRGIERSPYGFDVSLLATRVGENQFLPGQLAAQVWGGIAMVRRRTSWRGASTLLLAVLIFSAVCGASGRAGWSSARPGARGGVTAAQQSSAVATVRRTIPLGRSVQGRPITAVELGNPRANRRVLVVGCVHGNEPAGVPVADALAAGSAPASADLWVVRVLNPDGVATQTRGNARGVDLNRNFPARWRPDGAPGSVHYPGGRPLSEPESLYAADLIRRVRPTIGVWFHQETAVVDDSEGPKGVERRFARDVGLPPRKLTDHPGSATGWENTLVRGSAFVVELPGGRLSAQAVRRYADAVRRITGP</sequence>
<evidence type="ECO:0000256" key="6">
    <source>
        <dbReference type="ARBA" id="ARBA00023049"/>
    </source>
</evidence>
<comment type="similarity">
    <text evidence="2 7">Belongs to the peptidase M14 family.</text>
</comment>
<evidence type="ECO:0000256" key="3">
    <source>
        <dbReference type="ARBA" id="ARBA00022670"/>
    </source>
</evidence>
<keyword evidence="9" id="KW-0472">Membrane</keyword>
<dbReference type="GO" id="GO:0006508">
    <property type="term" value="P:proteolysis"/>
    <property type="evidence" value="ECO:0007669"/>
    <property type="project" value="UniProtKB-KW"/>
</dbReference>
<dbReference type="PROSITE" id="PS52035">
    <property type="entry name" value="PEPTIDASE_M14"/>
    <property type="match status" value="1"/>
</dbReference>
<feature type="region of interest" description="Disordered" evidence="8">
    <location>
        <begin position="1"/>
        <end position="41"/>
    </location>
</feature>
<name>A0A5D0UCT6_9ACTN</name>
<gene>
    <name evidence="11" type="ORF">FXF65_10960</name>
</gene>
<evidence type="ECO:0000256" key="5">
    <source>
        <dbReference type="ARBA" id="ARBA00022833"/>
    </source>
</evidence>
<dbReference type="PANTHER" id="PTHR11705">
    <property type="entry name" value="PROTEASE FAMILY M14 CARBOXYPEPTIDASE A,B"/>
    <property type="match status" value="1"/>
</dbReference>